<name>B2IDP4_BEII9</name>
<dbReference type="InterPro" id="IPR016035">
    <property type="entry name" value="Acyl_Trfase/lysoPLipase"/>
</dbReference>
<dbReference type="Proteomes" id="UP000001695">
    <property type="component" value="Chromosome"/>
</dbReference>
<dbReference type="PANTHER" id="PTHR14226:SF57">
    <property type="entry name" value="BLR7027 PROTEIN"/>
    <property type="match status" value="1"/>
</dbReference>
<dbReference type="Pfam" id="PF12536">
    <property type="entry name" value="DUF3734"/>
    <property type="match status" value="1"/>
</dbReference>
<dbReference type="EMBL" id="CP001016">
    <property type="protein sequence ID" value="ACB95480.1"/>
    <property type="molecule type" value="Genomic_DNA"/>
</dbReference>
<protein>
    <submittedName>
        <fullName evidence="6">Patatin</fullName>
    </submittedName>
</protein>
<keyword evidence="2 4" id="KW-0442">Lipid degradation</keyword>
<dbReference type="OrthoDB" id="9807112at2"/>
<feature type="active site" description="Proton acceptor" evidence="4">
    <location>
        <position position="214"/>
    </location>
</feature>
<evidence type="ECO:0000256" key="4">
    <source>
        <dbReference type="PROSITE-ProRule" id="PRU01161"/>
    </source>
</evidence>
<evidence type="ECO:0000256" key="3">
    <source>
        <dbReference type="ARBA" id="ARBA00023098"/>
    </source>
</evidence>
<dbReference type="InterPro" id="IPR021095">
    <property type="entry name" value="DUF3734"/>
</dbReference>
<evidence type="ECO:0000256" key="2">
    <source>
        <dbReference type="ARBA" id="ARBA00022963"/>
    </source>
</evidence>
<proteinExistence type="predicted"/>
<feature type="short sequence motif" description="GXGXXG" evidence="4">
    <location>
        <begin position="28"/>
        <end position="33"/>
    </location>
</feature>
<dbReference type="SUPFAM" id="SSF52151">
    <property type="entry name" value="FabD/lysophospholipase-like"/>
    <property type="match status" value="1"/>
</dbReference>
<keyword evidence="7" id="KW-1185">Reference proteome</keyword>
<feature type="short sequence motif" description="GXSXG" evidence="4">
    <location>
        <begin position="55"/>
        <end position="59"/>
    </location>
</feature>
<dbReference type="Pfam" id="PF01734">
    <property type="entry name" value="Patatin"/>
    <property type="match status" value="1"/>
</dbReference>
<evidence type="ECO:0000256" key="1">
    <source>
        <dbReference type="ARBA" id="ARBA00022801"/>
    </source>
</evidence>
<dbReference type="eggNOG" id="COG1752">
    <property type="taxonomic scope" value="Bacteria"/>
</dbReference>
<dbReference type="InterPro" id="IPR050301">
    <property type="entry name" value="NTE"/>
</dbReference>
<dbReference type="Gene3D" id="3.40.1090.10">
    <property type="entry name" value="Cytosolic phospholipase A2 catalytic domain"/>
    <property type="match status" value="2"/>
</dbReference>
<dbReference type="InterPro" id="IPR002641">
    <property type="entry name" value="PNPLA_dom"/>
</dbReference>
<reference evidence="7" key="1">
    <citation type="submission" date="2008-03" db="EMBL/GenBank/DDBJ databases">
        <title>Complete sequence of chromosome of Beijerinckia indica subsp. indica ATCC 9039.</title>
        <authorList>
            <consortium name="US DOE Joint Genome Institute"/>
            <person name="Copeland A."/>
            <person name="Lucas S."/>
            <person name="Lapidus A."/>
            <person name="Glavina del Rio T."/>
            <person name="Dalin E."/>
            <person name="Tice H."/>
            <person name="Bruce D."/>
            <person name="Goodwin L."/>
            <person name="Pitluck S."/>
            <person name="LaButti K."/>
            <person name="Schmutz J."/>
            <person name="Larimer F."/>
            <person name="Land M."/>
            <person name="Hauser L."/>
            <person name="Kyrpides N."/>
            <person name="Mikhailova N."/>
            <person name="Dunfield P.F."/>
            <person name="Dedysh S.N."/>
            <person name="Liesack W."/>
            <person name="Saw J.H."/>
            <person name="Alam M."/>
            <person name="Chen Y."/>
            <person name="Murrell J.C."/>
            <person name="Richardson P."/>
        </authorList>
    </citation>
    <scope>NUCLEOTIDE SEQUENCE [LARGE SCALE GENOMIC DNA]</scope>
    <source>
        <strain evidence="7">ATCC 9039 / DSM 1715 / NCIMB 8712</strain>
    </source>
</reference>
<feature type="active site" description="Nucleophile" evidence="4">
    <location>
        <position position="57"/>
    </location>
</feature>
<dbReference type="RefSeq" id="WP_012384837.1">
    <property type="nucleotide sequence ID" value="NC_010581.1"/>
</dbReference>
<accession>B2IDP4</accession>
<keyword evidence="1 4" id="KW-0378">Hydrolase</keyword>
<evidence type="ECO:0000313" key="7">
    <source>
        <dbReference type="Proteomes" id="UP000001695"/>
    </source>
</evidence>
<gene>
    <name evidence="6" type="ordered locus">Bind_1856</name>
</gene>
<dbReference type="CDD" id="cd07209">
    <property type="entry name" value="Pat_hypo_Ecoli_Z1214_like"/>
    <property type="match status" value="1"/>
</dbReference>
<dbReference type="GO" id="GO:0016042">
    <property type="term" value="P:lipid catabolic process"/>
    <property type="evidence" value="ECO:0007669"/>
    <property type="project" value="UniProtKB-UniRule"/>
</dbReference>
<sequence>MSDPITHASSKCEAVKSKLGQVVLVFQGGGALGAYQVGVYEALHAAGIEPDWLIGTSIGAVNASIIAGNQPQDRLDKLQTFWRRVEYAPQVEAMSQWPLIGPWLANWNTVTTGINGFFTPNPMAFMGMYVPLAPDAAGYYSIAPLQETLEELVDFSYLSEGKPRLTVGAAKVRTCEMRYFDSKDMPLTVHHIMASGALPPAFPPVRIDGDLYWDGGLLSNTPVEAIFDMRPRRSALIFAVDVWNPDGPEPESIWRVINRQKDIQYSSRAMTQIIRQRQIHRLRHIIAELSKRIPEPERQSPEVREMASYGCQTRMHVVHLLAPLLEGEGHTKDIDFSQENIRRRWEAGISDARHALEVAPWEGDLDPLEGLYLHEFKHGTRGETIRKSWHTPLPTAAAAE</sequence>
<keyword evidence="3 4" id="KW-0443">Lipid metabolism</keyword>
<dbReference type="PROSITE" id="PS51635">
    <property type="entry name" value="PNPLA"/>
    <property type="match status" value="1"/>
</dbReference>
<dbReference type="PANTHER" id="PTHR14226">
    <property type="entry name" value="NEUROPATHY TARGET ESTERASE/SWISS CHEESE D.MELANOGASTER"/>
    <property type="match status" value="1"/>
</dbReference>
<dbReference type="HOGENOM" id="CLU_042894_0_0_5"/>
<dbReference type="KEGG" id="bid:Bind_1856"/>
<dbReference type="STRING" id="395963.Bind_1856"/>
<feature type="domain" description="PNPLA" evidence="5">
    <location>
        <begin position="24"/>
        <end position="227"/>
    </location>
</feature>
<evidence type="ECO:0000259" key="5">
    <source>
        <dbReference type="PROSITE" id="PS51635"/>
    </source>
</evidence>
<reference evidence="6 7" key="2">
    <citation type="journal article" date="2010" name="J. Bacteriol.">
        <title>Complete genome sequence of Beijerinckia indica subsp. indica.</title>
        <authorList>
            <person name="Tamas I."/>
            <person name="Dedysh S.N."/>
            <person name="Liesack W."/>
            <person name="Stott M.B."/>
            <person name="Alam M."/>
            <person name="Murrell J.C."/>
            <person name="Dunfield P.F."/>
        </authorList>
    </citation>
    <scope>NUCLEOTIDE SEQUENCE [LARGE SCALE GENOMIC DNA]</scope>
    <source>
        <strain evidence="7">ATCC 9039 / DSM 1715 / NCIMB 8712</strain>
    </source>
</reference>
<evidence type="ECO:0000313" key="6">
    <source>
        <dbReference type="EMBL" id="ACB95480.1"/>
    </source>
</evidence>
<feature type="short sequence motif" description="DGA/G" evidence="4">
    <location>
        <begin position="214"/>
        <end position="216"/>
    </location>
</feature>
<dbReference type="GO" id="GO:0016787">
    <property type="term" value="F:hydrolase activity"/>
    <property type="evidence" value="ECO:0007669"/>
    <property type="project" value="UniProtKB-UniRule"/>
</dbReference>
<organism evidence="6 7">
    <name type="scientific">Beijerinckia indica subsp. indica (strain ATCC 9039 / DSM 1715 / NCIMB 8712)</name>
    <dbReference type="NCBI Taxonomy" id="395963"/>
    <lineage>
        <taxon>Bacteria</taxon>
        <taxon>Pseudomonadati</taxon>
        <taxon>Pseudomonadota</taxon>
        <taxon>Alphaproteobacteria</taxon>
        <taxon>Hyphomicrobiales</taxon>
        <taxon>Beijerinckiaceae</taxon>
        <taxon>Beijerinckia</taxon>
    </lineage>
</organism>
<dbReference type="AlphaFoldDB" id="B2IDP4"/>